<evidence type="ECO:0000256" key="2">
    <source>
        <dbReference type="ARBA" id="ARBA00022679"/>
    </source>
</evidence>
<dbReference type="InterPro" id="IPR001296">
    <property type="entry name" value="Glyco_trans_1"/>
</dbReference>
<dbReference type="Gene3D" id="3.40.50.2000">
    <property type="entry name" value="Glycogen Phosphorylase B"/>
    <property type="match status" value="2"/>
</dbReference>
<dbReference type="InterPro" id="IPR050194">
    <property type="entry name" value="Glycosyltransferase_grp1"/>
</dbReference>
<evidence type="ECO:0000256" key="3">
    <source>
        <dbReference type="SAM" id="MobiDB-lite"/>
    </source>
</evidence>
<dbReference type="GO" id="GO:1901137">
    <property type="term" value="P:carbohydrate derivative biosynthetic process"/>
    <property type="evidence" value="ECO:0007669"/>
    <property type="project" value="UniProtKB-ARBA"/>
</dbReference>
<dbReference type="CDD" id="cd03801">
    <property type="entry name" value="GT4_PimA-like"/>
    <property type="match status" value="1"/>
</dbReference>
<evidence type="ECO:0000259" key="4">
    <source>
        <dbReference type="Pfam" id="PF00534"/>
    </source>
</evidence>
<feature type="compositionally biased region" description="Low complexity" evidence="3">
    <location>
        <begin position="11"/>
        <end position="26"/>
    </location>
</feature>
<feature type="compositionally biased region" description="Basic and acidic residues" evidence="3">
    <location>
        <begin position="211"/>
        <end position="223"/>
    </location>
</feature>
<feature type="compositionally biased region" description="Basic and acidic residues" evidence="3">
    <location>
        <begin position="1"/>
        <end position="10"/>
    </location>
</feature>
<dbReference type="SUPFAM" id="SSF53756">
    <property type="entry name" value="UDP-Glycosyltransferase/glycogen phosphorylase"/>
    <property type="match status" value="1"/>
</dbReference>
<evidence type="ECO:0000256" key="1">
    <source>
        <dbReference type="ARBA" id="ARBA00022676"/>
    </source>
</evidence>
<evidence type="ECO:0000259" key="5">
    <source>
        <dbReference type="Pfam" id="PF13439"/>
    </source>
</evidence>
<dbReference type="Pfam" id="PF00534">
    <property type="entry name" value="Glycos_transf_1"/>
    <property type="match status" value="1"/>
</dbReference>
<dbReference type="InterPro" id="IPR028098">
    <property type="entry name" value="Glyco_trans_4-like_N"/>
</dbReference>
<comment type="caution">
    <text evidence="6">The sequence shown here is derived from an EMBL/GenBank/DDBJ whole genome shotgun (WGS) entry which is preliminary data.</text>
</comment>
<dbReference type="AlphaFoldDB" id="A0A936NE29"/>
<dbReference type="GO" id="GO:0016758">
    <property type="term" value="F:hexosyltransferase activity"/>
    <property type="evidence" value="ECO:0007669"/>
    <property type="project" value="TreeGrafter"/>
</dbReference>
<keyword evidence="2" id="KW-0808">Transferase</keyword>
<feature type="compositionally biased region" description="Polar residues" evidence="3">
    <location>
        <begin position="424"/>
        <end position="437"/>
    </location>
</feature>
<gene>
    <name evidence="6" type="ORF">IPN02_17725</name>
</gene>
<accession>A0A936NE29</accession>
<reference evidence="6 7" key="1">
    <citation type="submission" date="2020-10" db="EMBL/GenBank/DDBJ databases">
        <title>Connecting structure to function with the recovery of over 1000 high-quality activated sludge metagenome-assembled genomes encoding full-length rRNA genes using long-read sequencing.</title>
        <authorList>
            <person name="Singleton C.M."/>
            <person name="Petriglieri F."/>
            <person name="Kristensen J.M."/>
            <person name="Kirkegaard R.H."/>
            <person name="Michaelsen T.Y."/>
            <person name="Andersen M.H."/>
            <person name="Karst S.M."/>
            <person name="Dueholm M.S."/>
            <person name="Nielsen P.H."/>
            <person name="Albertsen M."/>
        </authorList>
    </citation>
    <scope>NUCLEOTIDE SEQUENCE [LARGE SCALE GENOMIC DNA]</scope>
    <source>
        <strain evidence="6">Lyne_18-Q3-R50-59_MAXAC.006</strain>
    </source>
</reference>
<feature type="region of interest" description="Disordered" evidence="3">
    <location>
        <begin position="405"/>
        <end position="437"/>
    </location>
</feature>
<feature type="domain" description="Glycosyl transferase family 1" evidence="4">
    <location>
        <begin position="229"/>
        <end position="381"/>
    </location>
</feature>
<dbReference type="PANTHER" id="PTHR45947:SF3">
    <property type="entry name" value="SULFOQUINOVOSYL TRANSFERASE SQD2"/>
    <property type="match status" value="1"/>
</dbReference>
<feature type="region of interest" description="Disordered" evidence="3">
    <location>
        <begin position="203"/>
        <end position="223"/>
    </location>
</feature>
<sequence length="437" mass="46854">MTERAEHDQSAQRQPARDAPAQDQPVQADRPLSILLLASQLPPVTSGVARSVDRLRRGLEERGHRVDAVSALADRGLTFGEYRVHFIARRFARLARFVDGYDVVGLHGPSPFCSELFLARIALARRRPAVVYTHHFQVMVEAAGRGRAVLGQAQVAVNTAQESLARVADAVVVTSPTYADIMAHAGVPGAHVIPWGVDAVDPIDDDAPGDGDDHPDHADVRRSDVGHHRPLRVLFVGQMRSYKGIPVLLDALDGLDGVEATLVGGGLEEATYRDRAARLGLTNAVFTGRVPHDELLAAYRSHDVIVLPSVNELEAFGMVLLEGMSAGLVPVSTDLPGLGDVVGDTGRVVPRRDPVALRAALASLAADPLERRRLSAAARRRAATFTWERTIDGYEAVLSDAVGRRSIAGGAPGPGAGRRRSGGHQTLRTSQQRTSLD</sequence>
<dbReference type="Proteomes" id="UP000727993">
    <property type="component" value="Unassembled WGS sequence"/>
</dbReference>
<name>A0A936NE29_9ACTN</name>
<dbReference type="Pfam" id="PF13439">
    <property type="entry name" value="Glyco_transf_4"/>
    <property type="match status" value="1"/>
</dbReference>
<evidence type="ECO:0000313" key="6">
    <source>
        <dbReference type="EMBL" id="MBK9298625.1"/>
    </source>
</evidence>
<evidence type="ECO:0000313" key="7">
    <source>
        <dbReference type="Proteomes" id="UP000727993"/>
    </source>
</evidence>
<keyword evidence="1" id="KW-0328">Glycosyltransferase</keyword>
<organism evidence="6 7">
    <name type="scientific">Candidatus Neomicrothrix subdominans</name>
    <dbReference type="NCBI Taxonomy" id="2954438"/>
    <lineage>
        <taxon>Bacteria</taxon>
        <taxon>Bacillati</taxon>
        <taxon>Actinomycetota</taxon>
        <taxon>Acidimicrobiia</taxon>
        <taxon>Acidimicrobiales</taxon>
        <taxon>Microthrixaceae</taxon>
        <taxon>Candidatus Neomicrothrix</taxon>
    </lineage>
</organism>
<dbReference type="PANTHER" id="PTHR45947">
    <property type="entry name" value="SULFOQUINOVOSYL TRANSFERASE SQD2"/>
    <property type="match status" value="1"/>
</dbReference>
<feature type="domain" description="Glycosyltransferase subfamily 4-like N-terminal" evidence="5">
    <location>
        <begin position="46"/>
        <end position="198"/>
    </location>
</feature>
<proteinExistence type="predicted"/>
<protein>
    <submittedName>
        <fullName evidence="6">Glycosyltransferase</fullName>
    </submittedName>
</protein>
<feature type="region of interest" description="Disordered" evidence="3">
    <location>
        <begin position="1"/>
        <end position="26"/>
    </location>
</feature>
<dbReference type="EMBL" id="JADJZA010000010">
    <property type="protein sequence ID" value="MBK9298625.1"/>
    <property type="molecule type" value="Genomic_DNA"/>
</dbReference>